<accession>A0A087EKV4</accession>
<dbReference type="Proteomes" id="UP000029080">
    <property type="component" value="Unassembled WGS sequence"/>
</dbReference>
<dbReference type="AlphaFoldDB" id="A0A087EKV4"/>
<gene>
    <name evidence="1" type="ORF">BITS_1710</name>
</gene>
<organism evidence="1 2">
    <name type="scientific">Bifidobacterium tsurumiense</name>
    <dbReference type="NCBI Taxonomy" id="356829"/>
    <lineage>
        <taxon>Bacteria</taxon>
        <taxon>Bacillati</taxon>
        <taxon>Actinomycetota</taxon>
        <taxon>Actinomycetes</taxon>
        <taxon>Bifidobacteriales</taxon>
        <taxon>Bifidobacteriaceae</taxon>
        <taxon>Bifidobacterium</taxon>
    </lineage>
</organism>
<reference evidence="1 2" key="1">
    <citation type="submission" date="2014-03" db="EMBL/GenBank/DDBJ databases">
        <title>Genomics of Bifidobacteria.</title>
        <authorList>
            <person name="Ventura M."/>
            <person name="Milani C."/>
            <person name="Lugli G.A."/>
        </authorList>
    </citation>
    <scope>NUCLEOTIDE SEQUENCE [LARGE SCALE GENOMIC DNA]</scope>
    <source>
        <strain evidence="1 2">JCM 13495</strain>
    </source>
</reference>
<evidence type="ECO:0000313" key="1">
    <source>
        <dbReference type="EMBL" id="KFJ08405.1"/>
    </source>
</evidence>
<protein>
    <submittedName>
        <fullName evidence="1">Uncharacterized protein</fullName>
    </submittedName>
</protein>
<keyword evidence="2" id="KW-1185">Reference proteome</keyword>
<proteinExistence type="predicted"/>
<evidence type="ECO:0000313" key="2">
    <source>
        <dbReference type="Proteomes" id="UP000029080"/>
    </source>
</evidence>
<dbReference type="EMBL" id="JGZU01000001">
    <property type="protein sequence ID" value="KFJ08405.1"/>
    <property type="molecule type" value="Genomic_DNA"/>
</dbReference>
<sequence length="74" mass="8337">MCMSSATHYCHNCERLMLHLTGICECLVWGIGAAQVLGRACHQRQEYSLLYGDANNPFDRKQCGIAKNKEFNEG</sequence>
<comment type="caution">
    <text evidence="1">The sequence shown here is derived from an EMBL/GenBank/DDBJ whole genome shotgun (WGS) entry which is preliminary data.</text>
</comment>
<name>A0A087EKV4_9BIFI</name>